<evidence type="ECO:0000256" key="1">
    <source>
        <dbReference type="SAM" id="SignalP"/>
    </source>
</evidence>
<proteinExistence type="predicted"/>
<evidence type="ECO:0000313" key="2">
    <source>
        <dbReference type="EMBL" id="CAD9242346.1"/>
    </source>
</evidence>
<keyword evidence="1" id="KW-0732">Signal</keyword>
<protein>
    <submittedName>
        <fullName evidence="2">Uncharacterized protein</fullName>
    </submittedName>
</protein>
<dbReference type="EMBL" id="HBGJ01000946">
    <property type="protein sequence ID" value="CAD9242346.1"/>
    <property type="molecule type" value="Transcribed_RNA"/>
</dbReference>
<name>A0A7S1TQ62_9STRA</name>
<reference evidence="2" key="1">
    <citation type="submission" date="2021-01" db="EMBL/GenBank/DDBJ databases">
        <authorList>
            <person name="Corre E."/>
            <person name="Pelletier E."/>
            <person name="Niang G."/>
            <person name="Scheremetjew M."/>
            <person name="Finn R."/>
            <person name="Kale V."/>
            <person name="Holt S."/>
            <person name="Cochrane G."/>
            <person name="Meng A."/>
            <person name="Brown T."/>
            <person name="Cohen L."/>
        </authorList>
    </citation>
    <scope>NUCLEOTIDE SEQUENCE</scope>
    <source>
        <strain evidence="2">CCMP2877</strain>
    </source>
</reference>
<organism evidence="2">
    <name type="scientific">Phaeomonas parva</name>
    <dbReference type="NCBI Taxonomy" id="124430"/>
    <lineage>
        <taxon>Eukaryota</taxon>
        <taxon>Sar</taxon>
        <taxon>Stramenopiles</taxon>
        <taxon>Ochrophyta</taxon>
        <taxon>Pinguiophyceae</taxon>
        <taxon>Pinguiochrysidales</taxon>
        <taxon>Pinguiochrysidaceae</taxon>
        <taxon>Phaeomonas</taxon>
    </lineage>
</organism>
<sequence length="132" mass="14054">MGFAMRRGLWLWALALAALMGSQNVEAFSRAGLRMQAFPSPPVRAPGRLDGGGVSLGAAARGAGGAVGLLHPVVVQRMREIYVESGENHPMAKQFFADYEAAGPFRAMEHMSNPEVSADLARLMGLALGHKH</sequence>
<accession>A0A7S1TQ62</accession>
<dbReference type="AlphaFoldDB" id="A0A7S1TQ62"/>
<feature type="chain" id="PRO_5030756418" evidence="1">
    <location>
        <begin position="28"/>
        <end position="132"/>
    </location>
</feature>
<feature type="signal peptide" evidence="1">
    <location>
        <begin position="1"/>
        <end position="27"/>
    </location>
</feature>
<gene>
    <name evidence="2" type="ORF">PPAR1163_LOCUS688</name>
</gene>